<name>A0A5N5ZZ95_9ACTN</name>
<feature type="compositionally biased region" description="Basic residues" evidence="1">
    <location>
        <begin position="67"/>
        <end position="76"/>
    </location>
</feature>
<feature type="domain" description="Bacterial mobilisation" evidence="2">
    <location>
        <begin position="144"/>
        <end position="166"/>
    </location>
</feature>
<dbReference type="Pfam" id="PF05713">
    <property type="entry name" value="MobC"/>
    <property type="match status" value="1"/>
</dbReference>
<feature type="region of interest" description="Disordered" evidence="1">
    <location>
        <begin position="1"/>
        <end position="79"/>
    </location>
</feature>
<evidence type="ECO:0000313" key="3">
    <source>
        <dbReference type="EMBL" id="KAB8161801.1"/>
    </source>
</evidence>
<dbReference type="Proteomes" id="UP000314251">
    <property type="component" value="Unassembled WGS sequence"/>
</dbReference>
<dbReference type="OrthoDB" id="3871898at2"/>
<accession>A0A5N5ZZ95</accession>
<proteinExistence type="predicted"/>
<evidence type="ECO:0000313" key="4">
    <source>
        <dbReference type="Proteomes" id="UP000314251"/>
    </source>
</evidence>
<dbReference type="EMBL" id="VDLY02000017">
    <property type="protein sequence ID" value="KAB8161801.1"/>
    <property type="molecule type" value="Genomic_DNA"/>
</dbReference>
<feature type="compositionally biased region" description="Basic and acidic residues" evidence="1">
    <location>
        <begin position="39"/>
        <end position="50"/>
    </location>
</feature>
<sequence>MAAHHQRPPATTDGGARYPVGPSKGRSNGESSAPGVADEGGRRGAPEGERAGPSSVRSAAEEAALRRVARRRRREPVRRAERVDVRYSVAEKRAILTRARSLNIAGAHLVGAAVMAYLDGELTLPGQRTAVDDLVDELAALRAQVARLGGNVNQIARALNSQADPQPVDAVVLTRAQRLLETVHSTIAALDTAAHRTTAGRPTAT</sequence>
<gene>
    <name evidence="3" type="primary">mobC</name>
    <name evidence="3" type="ORF">FH607_024095</name>
</gene>
<comment type="caution">
    <text evidence="3">The sequence shown here is derived from an EMBL/GenBank/DDBJ whole genome shotgun (WGS) entry which is preliminary data.</text>
</comment>
<dbReference type="InterPro" id="IPR008687">
    <property type="entry name" value="MobC"/>
</dbReference>
<keyword evidence="4" id="KW-1185">Reference proteome</keyword>
<evidence type="ECO:0000256" key="1">
    <source>
        <dbReference type="SAM" id="MobiDB-lite"/>
    </source>
</evidence>
<dbReference type="AlphaFoldDB" id="A0A5N5ZZ95"/>
<organism evidence="3 4">
    <name type="scientific">Streptomyces mimosae</name>
    <dbReference type="NCBI Taxonomy" id="2586635"/>
    <lineage>
        <taxon>Bacteria</taxon>
        <taxon>Bacillati</taxon>
        <taxon>Actinomycetota</taxon>
        <taxon>Actinomycetes</taxon>
        <taxon>Kitasatosporales</taxon>
        <taxon>Streptomycetaceae</taxon>
        <taxon>Streptomyces</taxon>
    </lineage>
</organism>
<evidence type="ECO:0000259" key="2">
    <source>
        <dbReference type="Pfam" id="PF05713"/>
    </source>
</evidence>
<protein>
    <submittedName>
        <fullName evidence="3">Plasmid mobilization relaxosome protein MobC</fullName>
    </submittedName>
</protein>
<reference evidence="3" key="1">
    <citation type="submission" date="2019-10" db="EMBL/GenBank/DDBJ databases">
        <title>Nonomuraea sp. nov., isolated from Phyllanthus amarus.</title>
        <authorList>
            <person name="Klykleung N."/>
            <person name="Tanasupawat S."/>
        </authorList>
    </citation>
    <scope>NUCLEOTIDE SEQUENCE [LARGE SCALE GENOMIC DNA]</scope>
    <source>
        <strain evidence="3">3MP-10</strain>
    </source>
</reference>